<dbReference type="OrthoDB" id="9948048at2"/>
<proteinExistence type="predicted"/>
<sequence>MQKTYTKLATKEQQTLRKHRIVFTSTKGILKKQKWIILDIDEHGITYRGRPSFRNKMFFCMYQSIDQISIDDQSFILTIKINIPQTHSHIYQIDLKEFDGELWNNFIKIRDVITSFAGNKLEHN</sequence>
<dbReference type="RefSeq" id="WP_104968468.1">
    <property type="nucleotide sequence ID" value="NZ_CP025536.1"/>
</dbReference>
<accession>A0A2L0D5P5</accession>
<dbReference type="KEGG" id="splr:C0J00_08580"/>
<reference evidence="1 2" key="2">
    <citation type="submission" date="2018-02" db="EMBL/GenBank/DDBJ databases">
        <title>Whole genome sequencing analysis of Streptococcus pluranimalium isolated from cattle infected mastitis in China.</title>
        <authorList>
            <person name="Zhang J.-R."/>
            <person name="Hu G.-Z."/>
        </authorList>
    </citation>
    <scope>NUCLEOTIDE SEQUENCE [LARGE SCALE GENOMIC DNA]</scope>
    <source>
        <strain evidence="1 2">TH11417</strain>
    </source>
</reference>
<protein>
    <submittedName>
        <fullName evidence="1">Uncharacterized protein</fullName>
    </submittedName>
</protein>
<name>A0A2L0D5P5_9STRE</name>
<reference evidence="1 2" key="1">
    <citation type="submission" date="2017-12" db="EMBL/GenBank/DDBJ databases">
        <authorList>
            <person name="Hurst M.R.H."/>
        </authorList>
    </citation>
    <scope>NUCLEOTIDE SEQUENCE [LARGE SCALE GENOMIC DNA]</scope>
    <source>
        <strain evidence="1 2">TH11417</strain>
    </source>
</reference>
<organism evidence="1 2">
    <name type="scientific">Streptococcus pluranimalium</name>
    <dbReference type="NCBI Taxonomy" id="82348"/>
    <lineage>
        <taxon>Bacteria</taxon>
        <taxon>Bacillati</taxon>
        <taxon>Bacillota</taxon>
        <taxon>Bacilli</taxon>
        <taxon>Lactobacillales</taxon>
        <taxon>Streptococcaceae</taxon>
        <taxon>Streptococcus</taxon>
    </lineage>
</organism>
<keyword evidence="2" id="KW-1185">Reference proteome</keyword>
<dbReference type="AlphaFoldDB" id="A0A2L0D5P5"/>
<dbReference type="GeneID" id="98393959"/>
<evidence type="ECO:0000313" key="1">
    <source>
        <dbReference type="EMBL" id="AUW97153.1"/>
    </source>
</evidence>
<dbReference type="Proteomes" id="UP000238956">
    <property type="component" value="Chromosome"/>
</dbReference>
<evidence type="ECO:0000313" key="2">
    <source>
        <dbReference type="Proteomes" id="UP000238956"/>
    </source>
</evidence>
<gene>
    <name evidence="1" type="ORF">C0J00_08580</name>
</gene>
<dbReference type="EMBL" id="CP025536">
    <property type="protein sequence ID" value="AUW97153.1"/>
    <property type="molecule type" value="Genomic_DNA"/>
</dbReference>